<dbReference type="PANTHER" id="PTHR10430">
    <property type="entry name" value="PEROXIREDOXIN"/>
    <property type="match status" value="1"/>
</dbReference>
<evidence type="ECO:0000313" key="9">
    <source>
        <dbReference type="EMBL" id="GAV48853.1"/>
    </source>
</evidence>
<dbReference type="OMA" id="YTMNGWA"/>
<keyword evidence="3 7" id="KW-0049">Antioxidant</keyword>
<dbReference type="PROSITE" id="PS51352">
    <property type="entry name" value="THIOREDOXIN_2"/>
    <property type="match status" value="1"/>
</dbReference>
<dbReference type="GO" id="GO:0005777">
    <property type="term" value="C:peroxisome"/>
    <property type="evidence" value="ECO:0007669"/>
    <property type="project" value="TreeGrafter"/>
</dbReference>
<dbReference type="PANTHER" id="PTHR10430:SF16">
    <property type="entry name" value="PEROXIREDOXIN-5, MITOCHONDRIAL"/>
    <property type="match status" value="1"/>
</dbReference>
<protein>
    <recommendedName>
        <fullName evidence="8">Thioredoxin domain-containing protein</fullName>
    </recommendedName>
</protein>
<evidence type="ECO:0000256" key="1">
    <source>
        <dbReference type="ARBA" id="ARBA00010505"/>
    </source>
</evidence>
<dbReference type="GO" id="GO:0045454">
    <property type="term" value="P:cell redox homeostasis"/>
    <property type="evidence" value="ECO:0007669"/>
    <property type="project" value="EnsemblFungi"/>
</dbReference>
<evidence type="ECO:0000256" key="4">
    <source>
        <dbReference type="ARBA" id="ARBA00023002"/>
    </source>
</evidence>
<name>A0A1Q2ZZV5_ZYGRO</name>
<comment type="caution">
    <text evidence="9">The sequence shown here is derived from an EMBL/GenBank/DDBJ whole genome shotgun (WGS) entry which is preliminary data.</text>
</comment>
<comment type="similarity">
    <text evidence="1 7">Belongs to the peroxiredoxin family. Prx5 subfamily.</text>
</comment>
<dbReference type="GO" id="GO:0042744">
    <property type="term" value="P:hydrogen peroxide catabolic process"/>
    <property type="evidence" value="ECO:0007669"/>
    <property type="project" value="TreeGrafter"/>
</dbReference>
<dbReference type="GO" id="GO:0008379">
    <property type="term" value="F:thioredoxin peroxidase activity"/>
    <property type="evidence" value="ECO:0007669"/>
    <property type="project" value="EnsemblFungi"/>
</dbReference>
<keyword evidence="5 7" id="KW-0676">Redox-active center</keyword>
<keyword evidence="2 7" id="KW-0575">Peroxidase</keyword>
<gene>
    <name evidence="9" type="ORF">ZYGR_0N02580</name>
</gene>
<dbReference type="OrthoDB" id="1882547at2759"/>
<keyword evidence="4 7" id="KW-0560">Oxidoreductase</keyword>
<evidence type="ECO:0000256" key="7">
    <source>
        <dbReference type="RuleBase" id="RU366011"/>
    </source>
</evidence>
<dbReference type="AlphaFoldDB" id="A0A1Q2ZZV5"/>
<organism evidence="9 10">
    <name type="scientific">Zygosaccharomyces rouxii</name>
    <dbReference type="NCBI Taxonomy" id="4956"/>
    <lineage>
        <taxon>Eukaryota</taxon>
        <taxon>Fungi</taxon>
        <taxon>Dikarya</taxon>
        <taxon>Ascomycota</taxon>
        <taxon>Saccharomycotina</taxon>
        <taxon>Saccharomycetes</taxon>
        <taxon>Saccharomycetales</taxon>
        <taxon>Saccharomycetaceae</taxon>
        <taxon>Zygosaccharomyces</taxon>
    </lineage>
</organism>
<dbReference type="InterPro" id="IPR036249">
    <property type="entry name" value="Thioredoxin-like_sf"/>
</dbReference>
<dbReference type="Proteomes" id="UP000187013">
    <property type="component" value="Unassembled WGS sequence"/>
</dbReference>
<accession>A0A1Q2ZZV5</accession>
<dbReference type="eggNOG" id="KOG0541">
    <property type="taxonomic scope" value="Eukaryota"/>
</dbReference>
<evidence type="ECO:0000256" key="3">
    <source>
        <dbReference type="ARBA" id="ARBA00022862"/>
    </source>
</evidence>
<dbReference type="InterPro" id="IPR037944">
    <property type="entry name" value="PRX5-like"/>
</dbReference>
<evidence type="ECO:0000256" key="2">
    <source>
        <dbReference type="ARBA" id="ARBA00022559"/>
    </source>
</evidence>
<comment type="function">
    <text evidence="7">Thiol-specific peroxidase that catalyzes the reduction of hydrogen peroxide and organic hydroperoxides to water and alcohols, respectively. Plays a role in cell protection against oxidative stress by detoxifying peroxides.</text>
</comment>
<feature type="active site" description="Cysteine sulfenic acid (-SOH) intermediate" evidence="6">
    <location>
        <position position="59"/>
    </location>
</feature>
<dbReference type="Pfam" id="PF08534">
    <property type="entry name" value="Redoxin"/>
    <property type="match status" value="1"/>
</dbReference>
<evidence type="ECO:0000313" key="10">
    <source>
        <dbReference type="Proteomes" id="UP000187013"/>
    </source>
</evidence>
<proteinExistence type="inferred from homology"/>
<evidence type="ECO:0000256" key="5">
    <source>
        <dbReference type="ARBA" id="ARBA00023284"/>
    </source>
</evidence>
<evidence type="ECO:0000259" key="8">
    <source>
        <dbReference type="PROSITE" id="PS51352"/>
    </source>
</evidence>
<dbReference type="CDD" id="cd03013">
    <property type="entry name" value="PRX5_like"/>
    <property type="match status" value="1"/>
</dbReference>
<dbReference type="SUPFAM" id="SSF52833">
    <property type="entry name" value="Thioredoxin-like"/>
    <property type="match status" value="1"/>
</dbReference>
<sequence>MSLINQKVPTENFQFQYIPISPSDGDACKLPQAESWSKFLSEHKNVILTGAPAAFSPTCSINHIPEYIKGIKDLQAKGVDQVVVITVDNPFANAAWAKSLGVNDTTHIKFASDAGGHFVKRLGFDLPVGEGVSWSTRWAAVVKDGVITYADKETKPAEEVTVSGLSNIEKHL</sequence>
<dbReference type="GO" id="GO:0010038">
    <property type="term" value="P:response to metal ion"/>
    <property type="evidence" value="ECO:0007669"/>
    <property type="project" value="EnsemblFungi"/>
</dbReference>
<dbReference type="InterPro" id="IPR013740">
    <property type="entry name" value="Redoxin"/>
</dbReference>
<feature type="domain" description="Thioredoxin" evidence="8">
    <location>
        <begin position="2"/>
        <end position="172"/>
    </location>
</feature>
<dbReference type="GO" id="GO:0034599">
    <property type="term" value="P:cellular response to oxidative stress"/>
    <property type="evidence" value="ECO:0007669"/>
    <property type="project" value="EnsemblFungi"/>
</dbReference>
<dbReference type="InterPro" id="IPR013766">
    <property type="entry name" value="Thioredoxin_domain"/>
</dbReference>
<dbReference type="Gene3D" id="3.40.30.10">
    <property type="entry name" value="Glutaredoxin"/>
    <property type="match status" value="1"/>
</dbReference>
<evidence type="ECO:0000256" key="6">
    <source>
        <dbReference type="PIRSR" id="PIRSR637944-1"/>
    </source>
</evidence>
<reference evidence="9 10" key="1">
    <citation type="submission" date="2016-08" db="EMBL/GenBank/DDBJ databases">
        <title>Draft genome sequence of allopolyploid Zygosaccharomyces rouxii.</title>
        <authorList>
            <person name="Watanabe J."/>
            <person name="Uehara K."/>
            <person name="Mogi Y."/>
            <person name="Tsukioka Y."/>
        </authorList>
    </citation>
    <scope>NUCLEOTIDE SEQUENCE [LARGE SCALE GENOMIC DNA]</scope>
    <source>
        <strain evidence="9 10">NBRC 110957</strain>
    </source>
</reference>
<dbReference type="EMBL" id="BDGX01000014">
    <property type="protein sequence ID" value="GAV48853.1"/>
    <property type="molecule type" value="Genomic_DNA"/>
</dbReference>
<dbReference type="GO" id="GO:0005739">
    <property type="term" value="C:mitochondrion"/>
    <property type="evidence" value="ECO:0007669"/>
    <property type="project" value="TreeGrafter"/>
</dbReference>